<dbReference type="Proteomes" id="UP000514720">
    <property type="component" value="Chromosome"/>
</dbReference>
<keyword evidence="2 4" id="KW-0808">Transferase</keyword>
<name>A0A7L7KSN8_9MOLU</name>
<proteinExistence type="predicted"/>
<dbReference type="SUPFAM" id="SSF53335">
    <property type="entry name" value="S-adenosyl-L-methionine-dependent methyltransferases"/>
    <property type="match status" value="1"/>
</dbReference>
<gene>
    <name evidence="4" type="ORF">G4Z02_07625</name>
</gene>
<dbReference type="EMBL" id="CP048914">
    <property type="protein sequence ID" value="QMS85615.1"/>
    <property type="molecule type" value="Genomic_DNA"/>
</dbReference>
<dbReference type="PROSITE" id="PS51682">
    <property type="entry name" value="SAM_OMT_I"/>
    <property type="match status" value="1"/>
</dbReference>
<dbReference type="RefSeq" id="WP_258877417.1">
    <property type="nucleotide sequence ID" value="NZ_CP048914.1"/>
</dbReference>
<keyword evidence="1 4" id="KW-0489">Methyltransferase</keyword>
<keyword evidence="5" id="KW-1185">Reference proteome</keyword>
<dbReference type="PANTHER" id="PTHR10509:SF14">
    <property type="entry name" value="CAFFEOYL-COA O-METHYLTRANSFERASE 3-RELATED"/>
    <property type="match status" value="1"/>
</dbReference>
<dbReference type="PANTHER" id="PTHR10509">
    <property type="entry name" value="O-METHYLTRANSFERASE-RELATED"/>
    <property type="match status" value="1"/>
</dbReference>
<dbReference type="KEGG" id="xcl:G4Z02_07625"/>
<evidence type="ECO:0000256" key="3">
    <source>
        <dbReference type="ARBA" id="ARBA00022691"/>
    </source>
</evidence>
<dbReference type="InterPro" id="IPR002935">
    <property type="entry name" value="SAM_O-MeTrfase"/>
</dbReference>
<sequence length="208" mass="23389">MSIPYVTKLNPKETNPILVFLRTYANEHDIPIITEDGIRFLHQILQLKQAKKVLEIGSAIGYSAIAMALKNDVQVWTIEREADMVEQAKRNIKHAGLENQITIIEADALEIDETTLPSVDVIFIDGAKAQSARFFSKFQNLLPVGGVIVTDNLLFHGLVHGDTTGKSRNLIRLVEKIDDFNHFLIEQEQFDTVIYELGDGMSVSIKKE</sequence>
<keyword evidence="3" id="KW-0949">S-adenosyl-L-methionine</keyword>
<accession>A0A7L7KSN8</accession>
<protein>
    <submittedName>
        <fullName evidence="4">O-methyltransferase</fullName>
    </submittedName>
</protein>
<dbReference type="InterPro" id="IPR029063">
    <property type="entry name" value="SAM-dependent_MTases_sf"/>
</dbReference>
<organism evidence="4 5">
    <name type="scientific">Candidatus Xianfuyuplasma coldseepsis</name>
    <dbReference type="NCBI Taxonomy" id="2782163"/>
    <lineage>
        <taxon>Bacteria</taxon>
        <taxon>Bacillati</taxon>
        <taxon>Mycoplasmatota</taxon>
        <taxon>Mollicutes</taxon>
        <taxon>Candidatus Izemoplasmatales</taxon>
        <taxon>Candidatus Izemoplasmataceae</taxon>
        <taxon>Candidatus Xianfuyuplasma</taxon>
    </lineage>
</organism>
<reference evidence="4 5" key="1">
    <citation type="submission" date="2020-02" db="EMBL/GenBank/DDBJ databases">
        <authorList>
            <person name="Zheng R.K."/>
            <person name="Sun C.M."/>
        </authorList>
    </citation>
    <scope>NUCLEOTIDE SEQUENCE [LARGE SCALE GENOMIC DNA]</scope>
    <source>
        <strain evidence="5">zrk13</strain>
    </source>
</reference>
<evidence type="ECO:0000313" key="5">
    <source>
        <dbReference type="Proteomes" id="UP000514720"/>
    </source>
</evidence>
<dbReference type="InterPro" id="IPR050362">
    <property type="entry name" value="Cation-dep_OMT"/>
</dbReference>
<dbReference type="Gene3D" id="3.40.50.150">
    <property type="entry name" value="Vaccinia Virus protein VP39"/>
    <property type="match status" value="1"/>
</dbReference>
<dbReference type="Pfam" id="PF01596">
    <property type="entry name" value="Methyltransf_3"/>
    <property type="match status" value="1"/>
</dbReference>
<dbReference type="AlphaFoldDB" id="A0A7L7KSN8"/>
<dbReference type="GO" id="GO:0032259">
    <property type="term" value="P:methylation"/>
    <property type="evidence" value="ECO:0007669"/>
    <property type="project" value="UniProtKB-KW"/>
</dbReference>
<evidence type="ECO:0000256" key="2">
    <source>
        <dbReference type="ARBA" id="ARBA00022679"/>
    </source>
</evidence>
<evidence type="ECO:0000256" key="1">
    <source>
        <dbReference type="ARBA" id="ARBA00022603"/>
    </source>
</evidence>
<dbReference type="GO" id="GO:0008757">
    <property type="term" value="F:S-adenosylmethionine-dependent methyltransferase activity"/>
    <property type="evidence" value="ECO:0007669"/>
    <property type="project" value="TreeGrafter"/>
</dbReference>
<dbReference type="GO" id="GO:0008171">
    <property type="term" value="F:O-methyltransferase activity"/>
    <property type="evidence" value="ECO:0007669"/>
    <property type="project" value="InterPro"/>
</dbReference>
<evidence type="ECO:0000313" key="4">
    <source>
        <dbReference type="EMBL" id="QMS85615.1"/>
    </source>
</evidence>
<dbReference type="CDD" id="cd02440">
    <property type="entry name" value="AdoMet_MTases"/>
    <property type="match status" value="1"/>
</dbReference>